<evidence type="ECO:0000256" key="2">
    <source>
        <dbReference type="ARBA" id="ARBA00022723"/>
    </source>
</evidence>
<keyword evidence="2" id="KW-0479">Metal-binding</keyword>
<dbReference type="Proteomes" id="UP000594468">
    <property type="component" value="Chromosome"/>
</dbReference>
<comment type="similarity">
    <text evidence="1">Belongs to the sulfatase family.</text>
</comment>
<sequence length="483" mass="54848">MSVKEPPNILWVCTDQQRWDTLGAYGNPFVNTPVADRLAENGVLFENAFCQSPICTPSRASFLTGRYPRTTRCRQNGQDIPADERLVTRLLKDGGYVCGLSGKLHLSVCNPEVTKGTERRIDDGYDDFHWSHHPPPDWPTNEYTQWLREKGVTYNTPSYNGSKYVQAGMPEEYHQTTWCAEKAITFIQESAHYDMPWCYTVNIFDPHHPFNPPVEYLERYLDKLADIPLPNYQSEELGNKPGYQQNDHHNAYNTAGWFDHDVMNESDHRLVTAAYWAMCDLIDVQLGRMIAAVEESGQLDNTIIIFMSDHGEMLGDHGIYLKGPYFYESAVHVPLIMSMPGTIQAGVRSTAMVELIDIAPTLLEAAGLEVYAGMQGKSVWPILTGAADSSEHRGSVYCEYYNAMPWHKTPTAQATMVRTDKYKLVSVHSLGQGELYDLENDPTETQNQWDNPDYIGVKLNMLQLLCDRMAWTVDPLPVRQADW</sequence>
<dbReference type="GO" id="GO:0016740">
    <property type="term" value="F:transferase activity"/>
    <property type="evidence" value="ECO:0007669"/>
    <property type="project" value="UniProtKB-KW"/>
</dbReference>
<dbReference type="InterPro" id="IPR024607">
    <property type="entry name" value="Sulfatase_CS"/>
</dbReference>
<evidence type="ECO:0000313" key="6">
    <source>
        <dbReference type="Proteomes" id="UP000594468"/>
    </source>
</evidence>
<keyword evidence="3 5" id="KW-0378">Hydrolase</keyword>
<protein>
    <submittedName>
        <fullName evidence="5">Sulfatase-like hydrolase/transferase</fullName>
    </submittedName>
</protein>
<evidence type="ECO:0000256" key="3">
    <source>
        <dbReference type="ARBA" id="ARBA00022801"/>
    </source>
</evidence>
<dbReference type="Gene3D" id="3.40.720.10">
    <property type="entry name" value="Alkaline Phosphatase, subunit A"/>
    <property type="match status" value="1"/>
</dbReference>
<name>A0A7S8EDX2_9CHLR</name>
<dbReference type="EMBL" id="CP062983">
    <property type="protein sequence ID" value="QPC85191.1"/>
    <property type="molecule type" value="Genomic_DNA"/>
</dbReference>
<keyword evidence="5" id="KW-0808">Transferase</keyword>
<dbReference type="GO" id="GO:0008484">
    <property type="term" value="F:sulfuric ester hydrolase activity"/>
    <property type="evidence" value="ECO:0007669"/>
    <property type="project" value="TreeGrafter"/>
</dbReference>
<dbReference type="GO" id="GO:0046872">
    <property type="term" value="F:metal ion binding"/>
    <property type="evidence" value="ECO:0007669"/>
    <property type="project" value="UniProtKB-KW"/>
</dbReference>
<evidence type="ECO:0000256" key="1">
    <source>
        <dbReference type="ARBA" id="ARBA00008779"/>
    </source>
</evidence>
<gene>
    <name evidence="5" type="ORF">G4Y79_11635</name>
</gene>
<organism evidence="5 6">
    <name type="scientific">Phototrophicus methaneseepsis</name>
    <dbReference type="NCBI Taxonomy" id="2710758"/>
    <lineage>
        <taxon>Bacteria</taxon>
        <taxon>Bacillati</taxon>
        <taxon>Chloroflexota</taxon>
        <taxon>Candidatus Thermofontia</taxon>
        <taxon>Phototrophicales</taxon>
        <taxon>Phototrophicaceae</taxon>
        <taxon>Phototrophicus</taxon>
    </lineage>
</organism>
<evidence type="ECO:0000259" key="4">
    <source>
        <dbReference type="Pfam" id="PF00884"/>
    </source>
</evidence>
<feature type="domain" description="Sulfatase N-terminal" evidence="4">
    <location>
        <begin position="7"/>
        <end position="367"/>
    </location>
</feature>
<dbReference type="InterPro" id="IPR000917">
    <property type="entry name" value="Sulfatase_N"/>
</dbReference>
<dbReference type="Pfam" id="PF00884">
    <property type="entry name" value="Sulfatase"/>
    <property type="match status" value="1"/>
</dbReference>
<dbReference type="InterPro" id="IPR017850">
    <property type="entry name" value="Alkaline_phosphatase_core_sf"/>
</dbReference>
<reference evidence="5 6" key="1">
    <citation type="submission" date="2020-02" db="EMBL/GenBank/DDBJ databases">
        <authorList>
            <person name="Zheng R.K."/>
            <person name="Sun C.M."/>
        </authorList>
    </citation>
    <scope>NUCLEOTIDE SEQUENCE [LARGE SCALE GENOMIC DNA]</scope>
    <source>
        <strain evidence="6">rifampicinis</strain>
    </source>
</reference>
<accession>A0A7S8EDX2</accession>
<dbReference type="SUPFAM" id="SSF53649">
    <property type="entry name" value="Alkaline phosphatase-like"/>
    <property type="match status" value="1"/>
</dbReference>
<dbReference type="PANTHER" id="PTHR45953">
    <property type="entry name" value="IDURONATE 2-SULFATASE"/>
    <property type="match status" value="1"/>
</dbReference>
<proteinExistence type="inferred from homology"/>
<dbReference type="AlphaFoldDB" id="A0A7S8EDX2"/>
<dbReference type="PROSITE" id="PS00523">
    <property type="entry name" value="SULFATASE_1"/>
    <property type="match status" value="1"/>
</dbReference>
<dbReference type="KEGG" id="pmet:G4Y79_11635"/>
<keyword evidence="6" id="KW-1185">Reference proteome</keyword>
<dbReference type="GO" id="GO:0005737">
    <property type="term" value="C:cytoplasm"/>
    <property type="evidence" value="ECO:0007669"/>
    <property type="project" value="TreeGrafter"/>
</dbReference>
<dbReference type="PANTHER" id="PTHR45953:SF1">
    <property type="entry name" value="IDURONATE 2-SULFATASE"/>
    <property type="match status" value="1"/>
</dbReference>
<evidence type="ECO:0000313" key="5">
    <source>
        <dbReference type="EMBL" id="QPC85191.1"/>
    </source>
</evidence>